<evidence type="ECO:0000313" key="2">
    <source>
        <dbReference type="EMBL" id="PPQ72948.1"/>
    </source>
</evidence>
<dbReference type="SUPFAM" id="SSF49777">
    <property type="entry name" value="PEBP-like"/>
    <property type="match status" value="1"/>
</dbReference>
<keyword evidence="3" id="KW-1185">Reference proteome</keyword>
<dbReference type="AlphaFoldDB" id="A0A409W3A6"/>
<feature type="signal peptide" evidence="1">
    <location>
        <begin position="1"/>
        <end position="29"/>
    </location>
</feature>
<accession>A0A409W3A6</accession>
<evidence type="ECO:0000256" key="1">
    <source>
        <dbReference type="SAM" id="SignalP"/>
    </source>
</evidence>
<protein>
    <recommendedName>
        <fullName evidence="4">Phosphatidylethanolamine-binding protein</fullName>
    </recommendedName>
</protein>
<dbReference type="PANTHER" id="PTHR11362">
    <property type="entry name" value="PHOSPHATIDYLETHANOLAMINE-BINDING PROTEIN"/>
    <property type="match status" value="1"/>
</dbReference>
<reference evidence="2 3" key="1">
    <citation type="journal article" date="2018" name="Evol. Lett.">
        <title>Horizontal gene cluster transfer increased hallucinogenic mushroom diversity.</title>
        <authorList>
            <person name="Reynolds H.T."/>
            <person name="Vijayakumar V."/>
            <person name="Gluck-Thaler E."/>
            <person name="Korotkin H.B."/>
            <person name="Matheny P.B."/>
            <person name="Slot J.C."/>
        </authorList>
    </citation>
    <scope>NUCLEOTIDE SEQUENCE [LARGE SCALE GENOMIC DNA]</scope>
    <source>
        <strain evidence="2 3">2629</strain>
    </source>
</reference>
<sequence>MTTKISKTFVITSLIIVMYILNLTPSANADKYPGYLYPSKSPVAPASNHLQLDKRGPTQYDPLFNETLGVVKKFFYDTQANLSINFNPQILVKVTWPIPQSGGEYTPGFAEHLFDNQTALPFTRVYFVGLPDPGHLAGQDPPAQGPYLITMLNLDSPRREDPISRSFRNFLSADYYTFGQNLNTGKDKVWNQPIFEVHNTTAVLSEYNRPLPWIGTGNHRYVILAYRQPASFPTYLAALNSQDPNWTTNPNKFNISSFAKDAGLGDPIGGTLVWISSNVTSI</sequence>
<organism evidence="2 3">
    <name type="scientific">Panaeolus cyanescens</name>
    <dbReference type="NCBI Taxonomy" id="181874"/>
    <lineage>
        <taxon>Eukaryota</taxon>
        <taxon>Fungi</taxon>
        <taxon>Dikarya</taxon>
        <taxon>Basidiomycota</taxon>
        <taxon>Agaricomycotina</taxon>
        <taxon>Agaricomycetes</taxon>
        <taxon>Agaricomycetidae</taxon>
        <taxon>Agaricales</taxon>
        <taxon>Agaricineae</taxon>
        <taxon>Galeropsidaceae</taxon>
        <taxon>Panaeolus</taxon>
    </lineage>
</organism>
<dbReference type="InterPro" id="IPR008914">
    <property type="entry name" value="PEBP"/>
</dbReference>
<gene>
    <name evidence="2" type="ORF">CVT24_000191</name>
</gene>
<feature type="chain" id="PRO_5019416072" description="Phosphatidylethanolamine-binding protein" evidence="1">
    <location>
        <begin position="30"/>
        <end position="282"/>
    </location>
</feature>
<dbReference type="EMBL" id="NHTK01005844">
    <property type="protein sequence ID" value="PPQ72948.1"/>
    <property type="molecule type" value="Genomic_DNA"/>
</dbReference>
<evidence type="ECO:0008006" key="4">
    <source>
        <dbReference type="Google" id="ProtNLM"/>
    </source>
</evidence>
<dbReference type="Pfam" id="PF01161">
    <property type="entry name" value="PBP"/>
    <property type="match status" value="1"/>
</dbReference>
<name>A0A409W3A6_9AGAR</name>
<dbReference type="STRING" id="181874.A0A409W3A6"/>
<comment type="caution">
    <text evidence="2">The sequence shown here is derived from an EMBL/GenBank/DDBJ whole genome shotgun (WGS) entry which is preliminary data.</text>
</comment>
<keyword evidence="1" id="KW-0732">Signal</keyword>
<dbReference type="OrthoDB" id="2506647at2759"/>
<proteinExistence type="predicted"/>
<dbReference type="InterPro" id="IPR036610">
    <property type="entry name" value="PEBP-like_sf"/>
</dbReference>
<dbReference type="InterPro" id="IPR035810">
    <property type="entry name" value="PEBP_euk"/>
</dbReference>
<dbReference type="Gene3D" id="3.90.280.10">
    <property type="entry name" value="PEBP-like"/>
    <property type="match status" value="1"/>
</dbReference>
<evidence type="ECO:0000313" key="3">
    <source>
        <dbReference type="Proteomes" id="UP000284842"/>
    </source>
</evidence>
<dbReference type="InParanoid" id="A0A409W3A6"/>
<dbReference type="Proteomes" id="UP000284842">
    <property type="component" value="Unassembled WGS sequence"/>
</dbReference>
<dbReference type="CDD" id="cd00866">
    <property type="entry name" value="PEBP_euk"/>
    <property type="match status" value="1"/>
</dbReference>
<dbReference type="PANTHER" id="PTHR11362:SF82">
    <property type="entry name" value="PHOSPHATIDYLETHANOLAMINE-BINDING PROTEIN 4"/>
    <property type="match status" value="1"/>
</dbReference>